<evidence type="ECO:0000259" key="4">
    <source>
        <dbReference type="Pfam" id="PF00149"/>
    </source>
</evidence>
<keyword evidence="3" id="KW-0472">Membrane</keyword>
<dbReference type="InterPro" id="IPR004843">
    <property type="entry name" value="Calcineurin-like_PHP"/>
</dbReference>
<dbReference type="PANTHER" id="PTHR10161:SF14">
    <property type="entry name" value="TARTRATE-RESISTANT ACID PHOSPHATASE TYPE 5"/>
    <property type="match status" value="1"/>
</dbReference>
<accession>A0A1G8IK16</accession>
<keyword evidence="3" id="KW-1133">Transmembrane helix</keyword>
<name>A0A1G8IK16_9PSED</name>
<organism evidence="5 6">
    <name type="scientific">Pseudomonas panipatensis</name>
    <dbReference type="NCBI Taxonomy" id="428992"/>
    <lineage>
        <taxon>Bacteria</taxon>
        <taxon>Pseudomonadati</taxon>
        <taxon>Pseudomonadota</taxon>
        <taxon>Gammaproteobacteria</taxon>
        <taxon>Pseudomonadales</taxon>
        <taxon>Pseudomonadaceae</taxon>
        <taxon>Pseudomonas</taxon>
    </lineage>
</organism>
<dbReference type="AlphaFoldDB" id="A0A1G8IK16"/>
<dbReference type="GO" id="GO:0016787">
    <property type="term" value="F:hydrolase activity"/>
    <property type="evidence" value="ECO:0007669"/>
    <property type="project" value="UniProtKB-KW"/>
</dbReference>
<evidence type="ECO:0000256" key="1">
    <source>
        <dbReference type="ARBA" id="ARBA00022729"/>
    </source>
</evidence>
<dbReference type="Pfam" id="PF00149">
    <property type="entry name" value="Metallophos"/>
    <property type="match status" value="1"/>
</dbReference>
<dbReference type="InterPro" id="IPR029052">
    <property type="entry name" value="Metallo-depent_PP-like"/>
</dbReference>
<feature type="transmembrane region" description="Helical" evidence="3">
    <location>
        <begin position="27"/>
        <end position="50"/>
    </location>
</feature>
<evidence type="ECO:0000313" key="5">
    <source>
        <dbReference type="EMBL" id="SDI19121.1"/>
    </source>
</evidence>
<protein>
    <submittedName>
        <fullName evidence="5">Tartrate-resistant acid phosphatase type 5</fullName>
    </submittedName>
</protein>
<dbReference type="Proteomes" id="UP000199636">
    <property type="component" value="Unassembled WGS sequence"/>
</dbReference>
<keyword evidence="6" id="KW-1185">Reference proteome</keyword>
<keyword evidence="1" id="KW-0732">Signal</keyword>
<evidence type="ECO:0000256" key="2">
    <source>
        <dbReference type="ARBA" id="ARBA00022801"/>
    </source>
</evidence>
<evidence type="ECO:0000313" key="6">
    <source>
        <dbReference type="Proteomes" id="UP000199636"/>
    </source>
</evidence>
<keyword evidence="2" id="KW-0378">Hydrolase</keyword>
<evidence type="ECO:0000256" key="3">
    <source>
        <dbReference type="SAM" id="Phobius"/>
    </source>
</evidence>
<gene>
    <name evidence="5" type="ORF">SAMN05216272_106299</name>
</gene>
<reference evidence="6" key="1">
    <citation type="submission" date="2016-10" db="EMBL/GenBank/DDBJ databases">
        <authorList>
            <person name="Varghese N."/>
            <person name="Submissions S."/>
        </authorList>
    </citation>
    <scope>NUCLEOTIDE SEQUENCE [LARGE SCALE GENOMIC DNA]</scope>
    <source>
        <strain evidence="6">CCM 7469</strain>
    </source>
</reference>
<dbReference type="Gene3D" id="3.60.21.10">
    <property type="match status" value="1"/>
</dbReference>
<dbReference type="STRING" id="428992.SAMN05216272_106299"/>
<sequence>MSEFPGGLVARADAGCPPSMGRRWRAVWRIGGGGLLVLSLLAMAVAFVWLNAPLQPYAPLSGLPADRVALLALGDQGSGDLQQWRVGRGMERAAEALGGINLVMLLGDNFYGAPLSDTSDRAWALRFERVYWGAWLSHVPFFAVLGNHDYPKSADVELAYSREKKGSGRWQMPARFYTRDFGRAGERPLVRVVFLDSAASRESLLQQAAFIQQAFSAPGPAPVWRVVAAHHPLRDHGPDGQNQQLQEDLLPMLQRSGVDLFLSGHDHNQQLIVRPGEPAWVISGGGGQRVNALDSAAHADTLFAVARPGFSAVEFSAEQARISSYDASGQAESSFDWPRACAGQPQGCLAAEQRGALAGR</sequence>
<dbReference type="PANTHER" id="PTHR10161">
    <property type="entry name" value="TARTRATE-RESISTANT ACID PHOSPHATASE TYPE 5"/>
    <property type="match status" value="1"/>
</dbReference>
<dbReference type="SUPFAM" id="SSF56300">
    <property type="entry name" value="Metallo-dependent phosphatases"/>
    <property type="match status" value="1"/>
</dbReference>
<feature type="domain" description="Calcineurin-like phosphoesterase" evidence="4">
    <location>
        <begin position="98"/>
        <end position="268"/>
    </location>
</feature>
<dbReference type="InterPro" id="IPR051558">
    <property type="entry name" value="Metallophosphoesterase_PAP"/>
</dbReference>
<keyword evidence="3" id="KW-0812">Transmembrane</keyword>
<dbReference type="RefSeq" id="WP_244507209.1">
    <property type="nucleotide sequence ID" value="NZ_FNDS01000006.1"/>
</dbReference>
<proteinExistence type="predicted"/>
<dbReference type="EMBL" id="FNDS01000006">
    <property type="protein sequence ID" value="SDI19121.1"/>
    <property type="molecule type" value="Genomic_DNA"/>
</dbReference>